<sequence>MGTWDIGPFDNDQALDTVAALADGSFRMAQFRFDCGRGALGTDEAETVLALAAVLNGFVPSEEYTAALSFPFTRDDRQWIRRRAEQAVNPAISELYDLWQDAGELENWLAETRKYSGKFVS</sequence>
<dbReference type="Proteomes" id="UP000235836">
    <property type="component" value="Unassembled WGS sequence"/>
</dbReference>
<dbReference type="EMBL" id="PNHG01000002">
    <property type="protein sequence ID" value="PMC65241.1"/>
    <property type="molecule type" value="Genomic_DNA"/>
</dbReference>
<name>A0A2N6T7D8_9CORY</name>
<organism evidence="1 2">
    <name type="scientific">Corynebacterium tuscaniense</name>
    <dbReference type="NCBI Taxonomy" id="302449"/>
    <lineage>
        <taxon>Bacteria</taxon>
        <taxon>Bacillati</taxon>
        <taxon>Actinomycetota</taxon>
        <taxon>Actinomycetes</taxon>
        <taxon>Mycobacteriales</taxon>
        <taxon>Corynebacteriaceae</taxon>
        <taxon>Corynebacterium</taxon>
    </lineage>
</organism>
<protein>
    <submittedName>
        <fullName evidence="1">DUF4259 domain-containing protein</fullName>
    </submittedName>
</protein>
<dbReference type="InterPro" id="IPR025355">
    <property type="entry name" value="DUF4259"/>
</dbReference>
<dbReference type="AlphaFoldDB" id="A0A2N6T7D8"/>
<proteinExistence type="predicted"/>
<gene>
    <name evidence="1" type="ORF">CJ203_02170</name>
</gene>
<dbReference type="RefSeq" id="WP_034663002.1">
    <property type="nucleotide sequence ID" value="NZ_JBHRZL010000016.1"/>
</dbReference>
<comment type="caution">
    <text evidence="1">The sequence shown here is derived from an EMBL/GenBank/DDBJ whole genome shotgun (WGS) entry which is preliminary data.</text>
</comment>
<keyword evidence="2" id="KW-1185">Reference proteome</keyword>
<accession>A0A2N6T7D8</accession>
<reference evidence="1 2" key="1">
    <citation type="submission" date="2017-09" db="EMBL/GenBank/DDBJ databases">
        <title>Bacterial strain isolated from the female urinary microbiota.</title>
        <authorList>
            <person name="Thomas-White K."/>
            <person name="Kumar N."/>
            <person name="Forster S."/>
            <person name="Putonti C."/>
            <person name="Lawley T."/>
            <person name="Wolfe A.J."/>
        </authorList>
    </citation>
    <scope>NUCLEOTIDE SEQUENCE [LARGE SCALE GENOMIC DNA]</scope>
    <source>
        <strain evidence="1 2">UMB0792</strain>
    </source>
</reference>
<evidence type="ECO:0000313" key="2">
    <source>
        <dbReference type="Proteomes" id="UP000235836"/>
    </source>
</evidence>
<dbReference type="Pfam" id="PF14078">
    <property type="entry name" value="DUF4259"/>
    <property type="match status" value="1"/>
</dbReference>
<evidence type="ECO:0000313" key="1">
    <source>
        <dbReference type="EMBL" id="PMC65241.1"/>
    </source>
</evidence>